<dbReference type="PANTHER" id="PTHR35546:SF70">
    <property type="entry name" value="F-BOX PROTEIN INTERACTION DOMAIN PROTEIN"/>
    <property type="match status" value="1"/>
</dbReference>
<protein>
    <submittedName>
        <fullName evidence="1">Uncharacterized protein</fullName>
    </submittedName>
</protein>
<accession>A0A2P5BBY7</accession>
<name>A0A2P5BBY7_PARAD</name>
<sequence>MLNVDKGFWGYRIKVTLQTLYITRELSLAEVFLDVDDQGCAAVVDPSLSFFSRTSGHVCASCSGLFLFSCFNEIESKVVRYNAFNLITMQLVALLQPQIQGRSIRTCLAFGGQCYQVVRIFSISNVEAADNGINSGGLLEMEIFSLESGIWRHERPLIRLPPQLPKLSTTPLFSNGAIHWELGGHLLVYCVEHGECQLIQLPNYVCIDEW</sequence>
<reference evidence="2" key="1">
    <citation type="submission" date="2016-06" db="EMBL/GenBank/DDBJ databases">
        <title>Parallel loss of symbiosis genes in relatives of nitrogen-fixing non-legume Parasponia.</title>
        <authorList>
            <person name="Van Velzen R."/>
            <person name="Holmer R."/>
            <person name="Bu F."/>
            <person name="Rutten L."/>
            <person name="Van Zeijl A."/>
            <person name="Liu W."/>
            <person name="Santuari L."/>
            <person name="Cao Q."/>
            <person name="Sharma T."/>
            <person name="Shen D."/>
            <person name="Roswanjaya Y."/>
            <person name="Wardhani T."/>
            <person name="Kalhor M.S."/>
            <person name="Jansen J."/>
            <person name="Van den Hoogen J."/>
            <person name="Gungor B."/>
            <person name="Hartog M."/>
            <person name="Hontelez J."/>
            <person name="Verver J."/>
            <person name="Yang W.-C."/>
            <person name="Schijlen E."/>
            <person name="Repin R."/>
            <person name="Schilthuizen M."/>
            <person name="Schranz E."/>
            <person name="Heidstra R."/>
            <person name="Miyata K."/>
            <person name="Fedorova E."/>
            <person name="Kohlen W."/>
            <person name="Bisseling T."/>
            <person name="Smit S."/>
            <person name="Geurts R."/>
        </authorList>
    </citation>
    <scope>NUCLEOTIDE SEQUENCE [LARGE SCALE GENOMIC DNA]</scope>
    <source>
        <strain evidence="2">cv. WU1-14</strain>
    </source>
</reference>
<evidence type="ECO:0000313" key="2">
    <source>
        <dbReference type="Proteomes" id="UP000237105"/>
    </source>
</evidence>
<dbReference type="Proteomes" id="UP000237105">
    <property type="component" value="Unassembled WGS sequence"/>
</dbReference>
<dbReference type="PANTHER" id="PTHR35546">
    <property type="entry name" value="F-BOX PROTEIN INTERACTION DOMAIN PROTEIN-RELATED"/>
    <property type="match status" value="1"/>
</dbReference>
<keyword evidence="2" id="KW-1185">Reference proteome</keyword>
<evidence type="ECO:0000313" key="1">
    <source>
        <dbReference type="EMBL" id="PON46299.1"/>
    </source>
</evidence>
<proteinExistence type="predicted"/>
<dbReference type="OrthoDB" id="1549426at2759"/>
<gene>
    <name evidence="1" type="ORF">PanWU01x14_252460</name>
</gene>
<comment type="caution">
    <text evidence="1">The sequence shown here is derived from an EMBL/GenBank/DDBJ whole genome shotgun (WGS) entry which is preliminary data.</text>
</comment>
<dbReference type="EMBL" id="JXTB01000314">
    <property type="protein sequence ID" value="PON46299.1"/>
    <property type="molecule type" value="Genomic_DNA"/>
</dbReference>
<organism evidence="1 2">
    <name type="scientific">Parasponia andersonii</name>
    <name type="common">Sponia andersonii</name>
    <dbReference type="NCBI Taxonomy" id="3476"/>
    <lineage>
        <taxon>Eukaryota</taxon>
        <taxon>Viridiplantae</taxon>
        <taxon>Streptophyta</taxon>
        <taxon>Embryophyta</taxon>
        <taxon>Tracheophyta</taxon>
        <taxon>Spermatophyta</taxon>
        <taxon>Magnoliopsida</taxon>
        <taxon>eudicotyledons</taxon>
        <taxon>Gunneridae</taxon>
        <taxon>Pentapetalae</taxon>
        <taxon>rosids</taxon>
        <taxon>fabids</taxon>
        <taxon>Rosales</taxon>
        <taxon>Cannabaceae</taxon>
        <taxon>Parasponia</taxon>
    </lineage>
</organism>
<dbReference type="InterPro" id="IPR055290">
    <property type="entry name" value="At3g26010-like"/>
</dbReference>
<dbReference type="AlphaFoldDB" id="A0A2P5BBY7"/>